<name>A0A7S2SPQ7_9STRA</name>
<evidence type="ECO:0000256" key="2">
    <source>
        <dbReference type="ARBA" id="ARBA00022617"/>
    </source>
</evidence>
<dbReference type="Gene3D" id="1.10.630.10">
    <property type="entry name" value="Cytochrome P450"/>
    <property type="match status" value="1"/>
</dbReference>
<dbReference type="EMBL" id="HBHJ01025806">
    <property type="protein sequence ID" value="CAD9705409.1"/>
    <property type="molecule type" value="Transcribed_RNA"/>
</dbReference>
<dbReference type="PRINTS" id="PR00385">
    <property type="entry name" value="P450"/>
</dbReference>
<dbReference type="AlphaFoldDB" id="A0A7S2SPQ7"/>
<dbReference type="Pfam" id="PF00067">
    <property type="entry name" value="p450"/>
    <property type="match status" value="1"/>
</dbReference>
<dbReference type="InterPro" id="IPR002403">
    <property type="entry name" value="Cyt_P450_E_grp-IV"/>
</dbReference>
<organism evidence="8">
    <name type="scientific">Rhizochromulina marina</name>
    <dbReference type="NCBI Taxonomy" id="1034831"/>
    <lineage>
        <taxon>Eukaryota</taxon>
        <taxon>Sar</taxon>
        <taxon>Stramenopiles</taxon>
        <taxon>Ochrophyta</taxon>
        <taxon>Dictyochophyceae</taxon>
        <taxon>Rhizochromulinales</taxon>
        <taxon>Rhizochromulina</taxon>
    </lineage>
</organism>
<feature type="transmembrane region" description="Helical" evidence="7">
    <location>
        <begin position="6"/>
        <end position="27"/>
    </location>
</feature>
<dbReference type="InterPro" id="IPR050529">
    <property type="entry name" value="CYP450_sterol_14alpha_dmase"/>
</dbReference>
<dbReference type="PROSITE" id="PS00086">
    <property type="entry name" value="CYTOCHROME_P450"/>
    <property type="match status" value="1"/>
</dbReference>
<evidence type="ECO:0000256" key="5">
    <source>
        <dbReference type="PIRSR" id="PIRSR602403-1"/>
    </source>
</evidence>
<comment type="similarity">
    <text evidence="1 6">Belongs to the cytochrome P450 family.</text>
</comment>
<keyword evidence="6" id="KW-0503">Monooxygenase</keyword>
<dbReference type="SUPFAM" id="SSF48264">
    <property type="entry name" value="Cytochrome P450"/>
    <property type="match status" value="1"/>
</dbReference>
<dbReference type="InterPro" id="IPR001128">
    <property type="entry name" value="Cyt_P450"/>
</dbReference>
<dbReference type="PANTHER" id="PTHR24304:SF2">
    <property type="entry name" value="24-HYDROXYCHOLESTEROL 7-ALPHA-HYDROXYLASE"/>
    <property type="match status" value="1"/>
</dbReference>
<keyword evidence="4 5" id="KW-0408">Iron</keyword>
<keyword evidence="7" id="KW-0812">Transmembrane</keyword>
<keyword evidence="7" id="KW-1133">Transmembrane helix</keyword>
<evidence type="ECO:0000256" key="4">
    <source>
        <dbReference type="ARBA" id="ARBA00023004"/>
    </source>
</evidence>
<dbReference type="CDD" id="cd11042">
    <property type="entry name" value="CYP51-like"/>
    <property type="match status" value="1"/>
</dbReference>
<dbReference type="InterPro" id="IPR036396">
    <property type="entry name" value="Cyt_P450_sf"/>
</dbReference>
<reference evidence="8" key="1">
    <citation type="submission" date="2021-01" db="EMBL/GenBank/DDBJ databases">
        <authorList>
            <person name="Corre E."/>
            <person name="Pelletier E."/>
            <person name="Niang G."/>
            <person name="Scheremetjew M."/>
            <person name="Finn R."/>
            <person name="Kale V."/>
            <person name="Holt S."/>
            <person name="Cochrane G."/>
            <person name="Meng A."/>
            <person name="Brown T."/>
            <person name="Cohen L."/>
        </authorList>
    </citation>
    <scope>NUCLEOTIDE SEQUENCE</scope>
    <source>
        <strain evidence="8">CCMP1243</strain>
    </source>
</reference>
<keyword evidence="7" id="KW-0472">Membrane</keyword>
<protein>
    <submittedName>
        <fullName evidence="8">Uncharacterized protein</fullName>
    </submittedName>
</protein>
<evidence type="ECO:0000256" key="3">
    <source>
        <dbReference type="ARBA" id="ARBA00022723"/>
    </source>
</evidence>
<keyword evidence="3 5" id="KW-0479">Metal-binding</keyword>
<gene>
    <name evidence="8" type="ORF">RMAR1173_LOCUS17023</name>
</gene>
<evidence type="ECO:0000256" key="6">
    <source>
        <dbReference type="RuleBase" id="RU000461"/>
    </source>
</evidence>
<evidence type="ECO:0000256" key="1">
    <source>
        <dbReference type="ARBA" id="ARBA00010617"/>
    </source>
</evidence>
<evidence type="ECO:0000313" key="8">
    <source>
        <dbReference type="EMBL" id="CAD9705409.1"/>
    </source>
</evidence>
<accession>A0A7S2SPQ7</accession>
<dbReference type="GO" id="GO:0004497">
    <property type="term" value="F:monooxygenase activity"/>
    <property type="evidence" value="ECO:0007669"/>
    <property type="project" value="UniProtKB-KW"/>
</dbReference>
<proteinExistence type="inferred from homology"/>
<keyword evidence="2 5" id="KW-0349">Heme</keyword>
<dbReference type="GO" id="GO:0016705">
    <property type="term" value="F:oxidoreductase activity, acting on paired donors, with incorporation or reduction of molecular oxygen"/>
    <property type="evidence" value="ECO:0007669"/>
    <property type="project" value="InterPro"/>
</dbReference>
<dbReference type="PRINTS" id="PR00465">
    <property type="entry name" value="EP450IV"/>
</dbReference>
<sequence>MELDLLNSPLVQAGLAAVVALVILLVASRRPKNAPPNVRKGLPIIGNFIEFAKGPMNFMNACYAEYGSVFTMGMPGCHLTFLIGPEAGECFFAAEDDVMSQTEVYGFVRPVFGPDVVYDAPLNVRRQQMAKMSQGLRKARLVSYVPKIVRETVDFVKEWGSDGQLDILQSLSDLTILTASRCLHGDDVRENMFKEVSHLYHDLDQGITPLSFFLPYIPIPAHMKRDRARKEMVALFSKVISARREDPEGNKDNTDLLQVFIDMAYKDGSKNTNDQITGLLIALLFAGQHTSSITSTWTTLFLAHHPDILRRVVAELDAKWPRGEELTFEHVQSFDLLHNCVKEALRMHPPLIMLMRKVKQDVECKSHDGKRYTVPKGDIVVTSPAVSHRLDYVFSEPNRFDPDRYDAPREEDKQEAFPFAYLGFGAGNHSCMGERFGLMQVKTIVATIVRNFDIEPVGELPGADYTAMVVGPLGQPQIKYRRKA</sequence>
<feature type="binding site" description="axial binding residue" evidence="5">
    <location>
        <position position="431"/>
    </location>
    <ligand>
        <name>heme</name>
        <dbReference type="ChEBI" id="CHEBI:30413"/>
    </ligand>
    <ligandPart>
        <name>Fe</name>
        <dbReference type="ChEBI" id="CHEBI:18248"/>
    </ligandPart>
</feature>
<dbReference type="InterPro" id="IPR017972">
    <property type="entry name" value="Cyt_P450_CS"/>
</dbReference>
<comment type="cofactor">
    <cofactor evidence="5">
        <name>heme</name>
        <dbReference type="ChEBI" id="CHEBI:30413"/>
    </cofactor>
</comment>
<evidence type="ECO:0000256" key="7">
    <source>
        <dbReference type="SAM" id="Phobius"/>
    </source>
</evidence>
<dbReference type="GO" id="GO:0020037">
    <property type="term" value="F:heme binding"/>
    <property type="evidence" value="ECO:0007669"/>
    <property type="project" value="InterPro"/>
</dbReference>
<keyword evidence="6" id="KW-0560">Oxidoreductase</keyword>
<dbReference type="GO" id="GO:0005506">
    <property type="term" value="F:iron ion binding"/>
    <property type="evidence" value="ECO:0007669"/>
    <property type="project" value="InterPro"/>
</dbReference>
<dbReference type="PANTHER" id="PTHR24304">
    <property type="entry name" value="CYTOCHROME P450 FAMILY 7"/>
    <property type="match status" value="1"/>
</dbReference>